<protein>
    <recommendedName>
        <fullName evidence="8">Sulfatase N-terminal domain-containing protein</fullName>
    </recommendedName>
</protein>
<dbReference type="Gene3D" id="3.40.720.10">
    <property type="entry name" value="Alkaline Phosphatase, subunit A"/>
    <property type="match status" value="1"/>
</dbReference>
<sequence length="869" mass="98467">MKRNDLSLFSMLVYIGIYISGRYLLVEDIKLSFVPTILDLLLGVLIIVVSLLLKRLHSLAGIVFMLVFSLFHIANMEYIFAMDHTINLSDFKFLGDKQFLAGTLSHFNFPLYSVLLILSGLLSILATPASKIFMKCSLVVSGISIVFLLFHAIVFPSAASWKESNFTVESFSNTLYSMSEAKTKKSLDLQDQKRYQETFLSDKLQAGESLLPATANQSRKKNVLFVVMEGIPGVYLEKNQIYTGIQNPIKLNSLNKIIDHSLVVPNFITHNNQTIRGLYSILSGDYPKLDASTPKAYEYDQIAENSRDKHLPVLLKEQGYNTAFIQASPLEFMSKDRFMKASGFSQVVGQEGFPHHYIPFAWGIDDKAFFEQSQNYLKELNQKTEPWFATLLTVGTHHPYAVPEDLEKEYPDRKEAAVRNLDRALDSFIDFLNTSGIAKDTLVMFISDESHGVDNQTLGSNWGLCLAYSPDFTTSITNEGVFGHLDLLPSIVDYVAPEKSKDLPGRSIFRSYPDERSILFSSHYSGDLYFSNKKGTINQINNRGELYTLTSSNGQMFSDKYNTEKSTDVELKSDIETYKEMADQSVIKEGTPSDLSIIEHAIFDLERNKPVRVTDGQYLTLPAKSMVTLKFDYEIESDQLNTIKFNLGVNDPSKELIKIVDGNNKKGTLIYKFYNPNEIVRYSFYLALHPYGNTKETNNNLGKIHISNLSVHFAIDTTDSFETYDKNSLVNGGNLIPLMHTTGIGAYPASNTEIRVKSSNQNEIMVYGPYLTYPNGRYVLRYKFKMDEAVKDDHPLFAIDVQTDGASGPPLTEKIFTFNQLEYDGEYYTAQVPFEIVSELHQRENMEFRLRELRSLNLTIEGITTERQP</sequence>
<dbReference type="SUPFAM" id="SSF53649">
    <property type="entry name" value="Alkaline phosphatase-like"/>
    <property type="match status" value="1"/>
</dbReference>
<evidence type="ECO:0000256" key="6">
    <source>
        <dbReference type="ARBA" id="ARBA00023136"/>
    </source>
</evidence>
<dbReference type="KEGG" id="pmw:B2K_03170"/>
<dbReference type="AlphaFoldDB" id="I0BBI9"/>
<dbReference type="EMBL" id="CP003422">
    <property type="protein sequence ID" value="AFH59736.1"/>
    <property type="molecule type" value="Genomic_DNA"/>
</dbReference>
<dbReference type="OrthoDB" id="5901192at2"/>
<feature type="transmembrane region" description="Helical" evidence="7">
    <location>
        <begin position="31"/>
        <end position="52"/>
    </location>
</feature>
<reference evidence="9 10" key="1">
    <citation type="submission" date="2013-06" db="EMBL/GenBank/DDBJ databases">
        <title>Complete genome sequence of Paenibacillus mucilaginosus K02.</title>
        <authorList>
            <person name="Xiao B."/>
            <person name="Sun L."/>
            <person name="Xiao L."/>
            <person name="Lian B."/>
        </authorList>
    </citation>
    <scope>NUCLEOTIDE SEQUENCE [LARGE SCALE GENOMIC DNA]</scope>
    <source>
        <strain evidence="9 10">K02</strain>
    </source>
</reference>
<dbReference type="GO" id="GO:0005886">
    <property type="term" value="C:plasma membrane"/>
    <property type="evidence" value="ECO:0007669"/>
    <property type="project" value="UniProtKB-SubCell"/>
</dbReference>
<proteinExistence type="predicted"/>
<dbReference type="InterPro" id="IPR017850">
    <property type="entry name" value="Alkaline_phosphatase_core_sf"/>
</dbReference>
<feature type="transmembrane region" description="Helical" evidence="7">
    <location>
        <begin position="109"/>
        <end position="126"/>
    </location>
</feature>
<evidence type="ECO:0000256" key="2">
    <source>
        <dbReference type="ARBA" id="ARBA00004936"/>
    </source>
</evidence>
<dbReference type="Proteomes" id="UP000007392">
    <property type="component" value="Chromosome"/>
</dbReference>
<comment type="pathway">
    <text evidence="2">Cell wall biogenesis; lipoteichoic acid biosynthesis.</text>
</comment>
<keyword evidence="6 7" id="KW-0472">Membrane</keyword>
<dbReference type="RefSeq" id="WP_014649328.1">
    <property type="nucleotide sequence ID" value="NC_017672.3"/>
</dbReference>
<keyword evidence="3" id="KW-1003">Cell membrane</keyword>
<evidence type="ECO:0000313" key="10">
    <source>
        <dbReference type="Proteomes" id="UP000007392"/>
    </source>
</evidence>
<dbReference type="PANTHER" id="PTHR47371:SF3">
    <property type="entry name" value="PHOSPHOGLYCEROL TRANSFERASE I"/>
    <property type="match status" value="1"/>
</dbReference>
<dbReference type="InterPro" id="IPR050448">
    <property type="entry name" value="OpgB/LTA_synthase_biosynth"/>
</dbReference>
<feature type="transmembrane region" description="Helical" evidence="7">
    <location>
        <begin position="7"/>
        <end position="25"/>
    </location>
</feature>
<feature type="transmembrane region" description="Helical" evidence="7">
    <location>
        <begin position="59"/>
        <end position="81"/>
    </location>
</feature>
<comment type="subcellular location">
    <subcellularLocation>
        <location evidence="1">Cell membrane</location>
        <topology evidence="1">Multi-pass membrane protein</topology>
    </subcellularLocation>
</comment>
<feature type="transmembrane region" description="Helical" evidence="7">
    <location>
        <begin position="138"/>
        <end position="161"/>
    </location>
</feature>
<evidence type="ECO:0000256" key="1">
    <source>
        <dbReference type="ARBA" id="ARBA00004651"/>
    </source>
</evidence>
<dbReference type="CDD" id="cd16015">
    <property type="entry name" value="LTA_synthase"/>
    <property type="match status" value="1"/>
</dbReference>
<evidence type="ECO:0000259" key="8">
    <source>
        <dbReference type="Pfam" id="PF00884"/>
    </source>
</evidence>
<feature type="domain" description="Sulfatase N-terminal" evidence="8">
    <location>
        <begin position="221"/>
        <end position="493"/>
    </location>
</feature>
<gene>
    <name evidence="9" type="ORF">B2K_03170</name>
</gene>
<dbReference type="PANTHER" id="PTHR47371">
    <property type="entry name" value="LIPOTEICHOIC ACID SYNTHASE"/>
    <property type="match status" value="1"/>
</dbReference>
<name>I0BBI9_9BACL</name>
<evidence type="ECO:0000256" key="5">
    <source>
        <dbReference type="ARBA" id="ARBA00022989"/>
    </source>
</evidence>
<dbReference type="Pfam" id="PF00884">
    <property type="entry name" value="Sulfatase"/>
    <property type="match status" value="1"/>
</dbReference>
<dbReference type="PATRIC" id="fig|997761.3.peg.632"/>
<keyword evidence="5 7" id="KW-1133">Transmembrane helix</keyword>
<keyword evidence="4 7" id="KW-0812">Transmembrane</keyword>
<evidence type="ECO:0000256" key="7">
    <source>
        <dbReference type="SAM" id="Phobius"/>
    </source>
</evidence>
<evidence type="ECO:0000256" key="4">
    <source>
        <dbReference type="ARBA" id="ARBA00022692"/>
    </source>
</evidence>
<organism evidence="9 10">
    <name type="scientific">Paenibacillus mucilaginosus K02</name>
    <dbReference type="NCBI Taxonomy" id="997761"/>
    <lineage>
        <taxon>Bacteria</taxon>
        <taxon>Bacillati</taxon>
        <taxon>Bacillota</taxon>
        <taxon>Bacilli</taxon>
        <taxon>Bacillales</taxon>
        <taxon>Paenibacillaceae</taxon>
        <taxon>Paenibacillus</taxon>
    </lineage>
</organism>
<evidence type="ECO:0000313" key="9">
    <source>
        <dbReference type="EMBL" id="AFH59736.1"/>
    </source>
</evidence>
<accession>I0BBI9</accession>
<evidence type="ECO:0000256" key="3">
    <source>
        <dbReference type="ARBA" id="ARBA00022475"/>
    </source>
</evidence>
<dbReference type="InterPro" id="IPR000917">
    <property type="entry name" value="Sulfatase_N"/>
</dbReference>
<dbReference type="HOGENOM" id="CLU_021356_0_0_9"/>